<gene>
    <name evidence="2" type="ORF">ACIBP5_31825</name>
</gene>
<dbReference type="EMBL" id="JBITMB010000009">
    <property type="protein sequence ID" value="MFI7444583.1"/>
    <property type="molecule type" value="Genomic_DNA"/>
</dbReference>
<evidence type="ECO:0000313" key="3">
    <source>
        <dbReference type="Proteomes" id="UP001612928"/>
    </source>
</evidence>
<evidence type="ECO:0000256" key="1">
    <source>
        <dbReference type="SAM" id="MobiDB-lite"/>
    </source>
</evidence>
<evidence type="ECO:0000313" key="2">
    <source>
        <dbReference type="EMBL" id="MFI7444583.1"/>
    </source>
</evidence>
<organism evidence="2 3">
    <name type="scientific">Nonomuraea indica</name>
    <dbReference type="NCBI Taxonomy" id="1581193"/>
    <lineage>
        <taxon>Bacteria</taxon>
        <taxon>Bacillati</taxon>
        <taxon>Actinomycetota</taxon>
        <taxon>Actinomycetes</taxon>
        <taxon>Streptosporangiales</taxon>
        <taxon>Streptosporangiaceae</taxon>
        <taxon>Nonomuraea</taxon>
    </lineage>
</organism>
<feature type="region of interest" description="Disordered" evidence="1">
    <location>
        <begin position="1"/>
        <end position="25"/>
    </location>
</feature>
<reference evidence="2 3" key="1">
    <citation type="submission" date="2024-10" db="EMBL/GenBank/DDBJ databases">
        <title>The Natural Products Discovery Center: Release of the First 8490 Sequenced Strains for Exploring Actinobacteria Biosynthetic Diversity.</title>
        <authorList>
            <person name="Kalkreuter E."/>
            <person name="Kautsar S.A."/>
            <person name="Yang D."/>
            <person name="Bader C.D."/>
            <person name="Teijaro C.N."/>
            <person name="Fluegel L."/>
            <person name="Davis C.M."/>
            <person name="Simpson J.R."/>
            <person name="Lauterbach L."/>
            <person name="Steele A.D."/>
            <person name="Gui C."/>
            <person name="Meng S."/>
            <person name="Li G."/>
            <person name="Viehrig K."/>
            <person name="Ye F."/>
            <person name="Su P."/>
            <person name="Kiefer A.F."/>
            <person name="Nichols A."/>
            <person name="Cepeda A.J."/>
            <person name="Yan W."/>
            <person name="Fan B."/>
            <person name="Jiang Y."/>
            <person name="Adhikari A."/>
            <person name="Zheng C.-J."/>
            <person name="Schuster L."/>
            <person name="Cowan T.M."/>
            <person name="Smanski M.J."/>
            <person name="Chevrette M.G."/>
            <person name="De Carvalho L.P.S."/>
            <person name="Shen B."/>
        </authorList>
    </citation>
    <scope>NUCLEOTIDE SEQUENCE [LARGE SCALE GENOMIC DNA]</scope>
    <source>
        <strain evidence="2 3">NPDC049503</strain>
    </source>
</reference>
<dbReference type="RefSeq" id="WP_397024846.1">
    <property type="nucleotide sequence ID" value="NZ_JBITMB010000009.1"/>
</dbReference>
<feature type="compositionally biased region" description="Pro residues" evidence="1">
    <location>
        <begin position="1"/>
        <end position="11"/>
    </location>
</feature>
<comment type="caution">
    <text evidence="2">The sequence shown here is derived from an EMBL/GenBank/DDBJ whole genome shotgun (WGS) entry which is preliminary data.</text>
</comment>
<accession>A0ABW8ADX6</accession>
<sequence>MPPPSGPPARPPVVDVTPRVGSHRSEGVVITVSREDDDAD</sequence>
<name>A0ABW8ADX6_9ACTN</name>
<protein>
    <submittedName>
        <fullName evidence="2">Uncharacterized protein</fullName>
    </submittedName>
</protein>
<proteinExistence type="predicted"/>
<dbReference type="Proteomes" id="UP001612928">
    <property type="component" value="Unassembled WGS sequence"/>
</dbReference>
<keyword evidence="3" id="KW-1185">Reference proteome</keyword>